<dbReference type="PIRSF" id="PIRSF005426">
    <property type="entry name" value="Frp"/>
    <property type="match status" value="1"/>
</dbReference>
<comment type="caution">
    <text evidence="7">The sequence shown here is derived from an EMBL/GenBank/DDBJ whole genome shotgun (WGS) entry which is preliminary data.</text>
</comment>
<dbReference type="Gene3D" id="3.40.109.10">
    <property type="entry name" value="NADH Oxidase"/>
    <property type="match status" value="1"/>
</dbReference>
<dbReference type="STRING" id="1452487.AVW16_10230"/>
<dbReference type="InterPro" id="IPR016446">
    <property type="entry name" value="Flavin_OxRdtase_Frp"/>
</dbReference>
<name>A0A165FBY6_9NEIS</name>
<proteinExistence type="inferred from homology"/>
<dbReference type="PANTHER" id="PTHR43425:SF2">
    <property type="entry name" value="OXYGEN-INSENSITIVE NADPH NITROREDUCTASE"/>
    <property type="match status" value="1"/>
</dbReference>
<dbReference type="SUPFAM" id="SSF55469">
    <property type="entry name" value="FMN-dependent nitroreductase-like"/>
    <property type="match status" value="1"/>
</dbReference>
<keyword evidence="3 5" id="KW-0288">FMN</keyword>
<dbReference type="Proteomes" id="UP000076625">
    <property type="component" value="Unassembled WGS sequence"/>
</dbReference>
<evidence type="ECO:0000256" key="4">
    <source>
        <dbReference type="ARBA" id="ARBA00023002"/>
    </source>
</evidence>
<dbReference type="InterPro" id="IPR000415">
    <property type="entry name" value="Nitroreductase-like"/>
</dbReference>
<dbReference type="OrthoDB" id="3181400at2"/>
<gene>
    <name evidence="7" type="ORF">AVW16_10230</name>
</gene>
<dbReference type="GO" id="GO:0016491">
    <property type="term" value="F:oxidoreductase activity"/>
    <property type="evidence" value="ECO:0007669"/>
    <property type="project" value="UniProtKB-UniRule"/>
</dbReference>
<keyword evidence="2 5" id="KW-0285">Flavoprotein</keyword>
<feature type="domain" description="Nitroreductase" evidence="6">
    <location>
        <begin position="10"/>
        <end position="164"/>
    </location>
</feature>
<evidence type="ECO:0000256" key="5">
    <source>
        <dbReference type="PIRNR" id="PIRNR005426"/>
    </source>
</evidence>
<accession>A0A165FBY6</accession>
<keyword evidence="8" id="KW-1185">Reference proteome</keyword>
<evidence type="ECO:0000313" key="7">
    <source>
        <dbReference type="EMBL" id="KZE32755.1"/>
    </source>
</evidence>
<evidence type="ECO:0000256" key="3">
    <source>
        <dbReference type="ARBA" id="ARBA00022643"/>
    </source>
</evidence>
<reference evidence="8" key="1">
    <citation type="submission" date="2016-01" db="EMBL/GenBank/DDBJ databases">
        <title>Draft genome of Chromobacterium sp. F49.</title>
        <authorList>
            <person name="Hong K.W."/>
        </authorList>
    </citation>
    <scope>NUCLEOTIDE SEQUENCE [LARGE SCALE GENOMIC DNA]</scope>
    <source>
        <strain evidence="8">CN10</strain>
    </source>
</reference>
<dbReference type="PANTHER" id="PTHR43425">
    <property type="entry name" value="OXYGEN-INSENSITIVE NADPH NITROREDUCTASE"/>
    <property type="match status" value="1"/>
</dbReference>
<evidence type="ECO:0000313" key="8">
    <source>
        <dbReference type="Proteomes" id="UP000076625"/>
    </source>
</evidence>
<dbReference type="CDD" id="cd02146">
    <property type="entry name" value="NfsA-like"/>
    <property type="match status" value="1"/>
</dbReference>
<dbReference type="Pfam" id="PF00881">
    <property type="entry name" value="Nitroreductase"/>
    <property type="match status" value="1"/>
</dbReference>
<dbReference type="EMBL" id="LQQU01000017">
    <property type="protein sequence ID" value="KZE32755.1"/>
    <property type="molecule type" value="Genomic_DNA"/>
</dbReference>
<evidence type="ECO:0000259" key="6">
    <source>
        <dbReference type="Pfam" id="PF00881"/>
    </source>
</evidence>
<dbReference type="RefSeq" id="WP_066611661.1">
    <property type="nucleotide sequence ID" value="NZ_LQQU01000017.1"/>
</dbReference>
<keyword evidence="4 5" id="KW-0560">Oxidoreductase</keyword>
<keyword evidence="5" id="KW-0521">NADP</keyword>
<organism evidence="7 8">
    <name type="scientific">Crenobacter luteus</name>
    <dbReference type="NCBI Taxonomy" id="1452487"/>
    <lineage>
        <taxon>Bacteria</taxon>
        <taxon>Pseudomonadati</taxon>
        <taxon>Pseudomonadota</taxon>
        <taxon>Betaproteobacteria</taxon>
        <taxon>Neisseriales</taxon>
        <taxon>Neisseriaceae</taxon>
        <taxon>Crenobacter</taxon>
    </lineage>
</organism>
<comment type="similarity">
    <text evidence="1 5">Belongs to the flavin oxidoreductase frp family.</text>
</comment>
<sequence length="246" mass="26960">MNPTLDLMHRHRSVRSYLDQPIAPALLDAILDAAWKGPTSINGQQVSLVVVEDAERRQKIAQIAGGQPWIAEAPVFVTVVADFHKTRLGVEKAGHQQVIHDSVEGFAVAAVDAGIALGNLMTAARSAGLGVVPIGGIRRDPQAMIELLGLPELTFPLVGVAMGYIRDDGAIKPRLPRASFVHRERYDAAALPEHIADYDRALAEHWRRIGRPDGLDWSANTAQYYQRVYFPDTAPTARRQGFGFDK</sequence>
<evidence type="ECO:0000256" key="2">
    <source>
        <dbReference type="ARBA" id="ARBA00022630"/>
    </source>
</evidence>
<dbReference type="InterPro" id="IPR029479">
    <property type="entry name" value="Nitroreductase"/>
</dbReference>
<evidence type="ECO:0000256" key="1">
    <source>
        <dbReference type="ARBA" id="ARBA00008366"/>
    </source>
</evidence>
<protein>
    <submittedName>
        <fullName evidence="7">NADPH-dependent oxidoreductase</fullName>
    </submittedName>
</protein>
<dbReference type="AlphaFoldDB" id="A0A165FBY6"/>